<gene>
    <name evidence="4" type="ORF">Tsubulata_012338</name>
</gene>
<evidence type="ECO:0000313" key="5">
    <source>
        <dbReference type="Proteomes" id="UP001141552"/>
    </source>
</evidence>
<dbReference type="GO" id="GO:0098542">
    <property type="term" value="P:defense response to other organism"/>
    <property type="evidence" value="ECO:0007669"/>
    <property type="project" value="InterPro"/>
</dbReference>
<dbReference type="AlphaFoldDB" id="A0A9Q0G266"/>
<sequence length="192" mass="21549">MGNCEYRILCGFLYIMAFGLSFYTVLPLYLYGPIFKFPKSHIPKVQVDSVTVDSFNIHSSKLTVNWDINLSVGNPNWNHEFRYKDARVSVFYQKKMIASSPVTSPFISGPIRARVSASSVHVDEWISRALADEWKRGGVYFTFRLDAAALKDYVFSSSQMTVSCEEVKVRAISGANLGNMAGSSTKCQVNML</sequence>
<evidence type="ECO:0000256" key="3">
    <source>
        <dbReference type="SAM" id="Phobius"/>
    </source>
</evidence>
<dbReference type="OrthoDB" id="1708017at2759"/>
<organism evidence="4 5">
    <name type="scientific">Turnera subulata</name>
    <dbReference type="NCBI Taxonomy" id="218843"/>
    <lineage>
        <taxon>Eukaryota</taxon>
        <taxon>Viridiplantae</taxon>
        <taxon>Streptophyta</taxon>
        <taxon>Embryophyta</taxon>
        <taxon>Tracheophyta</taxon>
        <taxon>Spermatophyta</taxon>
        <taxon>Magnoliopsida</taxon>
        <taxon>eudicotyledons</taxon>
        <taxon>Gunneridae</taxon>
        <taxon>Pentapetalae</taxon>
        <taxon>rosids</taxon>
        <taxon>fabids</taxon>
        <taxon>Malpighiales</taxon>
        <taxon>Passifloraceae</taxon>
        <taxon>Turnera</taxon>
    </lineage>
</organism>
<keyword evidence="3" id="KW-0812">Transmembrane</keyword>
<keyword evidence="5" id="KW-1185">Reference proteome</keyword>
<reference evidence="4" key="1">
    <citation type="submission" date="2022-02" db="EMBL/GenBank/DDBJ databases">
        <authorList>
            <person name="Henning P.M."/>
            <person name="McCubbin A.G."/>
            <person name="Shore J.S."/>
        </authorList>
    </citation>
    <scope>NUCLEOTIDE SEQUENCE</scope>
    <source>
        <strain evidence="4">F60SS</strain>
        <tissue evidence="4">Leaves</tissue>
    </source>
</reference>
<reference evidence="4" key="2">
    <citation type="journal article" date="2023" name="Plants (Basel)">
        <title>Annotation of the Turnera subulata (Passifloraceae) Draft Genome Reveals the S-Locus Evolved after the Divergence of Turneroideae from Passifloroideae in a Stepwise Manner.</title>
        <authorList>
            <person name="Henning P.M."/>
            <person name="Roalson E.H."/>
            <person name="Mir W."/>
            <person name="McCubbin A.G."/>
            <person name="Shore J.S."/>
        </authorList>
    </citation>
    <scope>NUCLEOTIDE SEQUENCE</scope>
    <source>
        <strain evidence="4">F60SS</strain>
    </source>
</reference>
<dbReference type="Proteomes" id="UP001141552">
    <property type="component" value="Unassembled WGS sequence"/>
</dbReference>
<evidence type="ECO:0008006" key="6">
    <source>
        <dbReference type="Google" id="ProtNLM"/>
    </source>
</evidence>
<comment type="subcellular location">
    <subcellularLocation>
        <location evidence="1">Membrane</location>
    </subcellularLocation>
</comment>
<dbReference type="PANTHER" id="PTHR31234">
    <property type="entry name" value="LATE EMBRYOGENESIS ABUNDANT (LEA) HYDROXYPROLINE-RICH GLYCOPROTEIN FAMILY"/>
    <property type="match status" value="1"/>
</dbReference>
<evidence type="ECO:0000256" key="1">
    <source>
        <dbReference type="ARBA" id="ARBA00004370"/>
    </source>
</evidence>
<accession>A0A9Q0G266</accession>
<dbReference type="PANTHER" id="PTHR31234:SF2">
    <property type="entry name" value="OS05G0199100 PROTEIN"/>
    <property type="match status" value="1"/>
</dbReference>
<evidence type="ECO:0000256" key="2">
    <source>
        <dbReference type="ARBA" id="ARBA00023136"/>
    </source>
</evidence>
<feature type="transmembrane region" description="Helical" evidence="3">
    <location>
        <begin position="6"/>
        <end position="31"/>
    </location>
</feature>
<dbReference type="GO" id="GO:0005886">
    <property type="term" value="C:plasma membrane"/>
    <property type="evidence" value="ECO:0007669"/>
    <property type="project" value="TreeGrafter"/>
</dbReference>
<keyword evidence="2 3" id="KW-0472">Membrane</keyword>
<dbReference type="EMBL" id="JAKUCV010002612">
    <property type="protein sequence ID" value="KAJ4842020.1"/>
    <property type="molecule type" value="Genomic_DNA"/>
</dbReference>
<evidence type="ECO:0000313" key="4">
    <source>
        <dbReference type="EMBL" id="KAJ4842020.1"/>
    </source>
</evidence>
<name>A0A9Q0G266_9ROSI</name>
<protein>
    <recommendedName>
        <fullName evidence="6">Late embryogenesis abundant protein LEA-2 subgroup domain-containing protein</fullName>
    </recommendedName>
</protein>
<comment type="caution">
    <text evidence="4">The sequence shown here is derived from an EMBL/GenBank/DDBJ whole genome shotgun (WGS) entry which is preliminary data.</text>
</comment>
<dbReference type="InterPro" id="IPR044839">
    <property type="entry name" value="NDR1-like"/>
</dbReference>
<keyword evidence="3" id="KW-1133">Transmembrane helix</keyword>
<proteinExistence type="predicted"/>